<dbReference type="PROSITE" id="PS51257">
    <property type="entry name" value="PROKAR_LIPOPROTEIN"/>
    <property type="match status" value="1"/>
</dbReference>
<feature type="domain" description="SGNH hydrolase-type esterase" evidence="2">
    <location>
        <begin position="37"/>
        <end position="194"/>
    </location>
</feature>
<gene>
    <name evidence="3" type="ORF">HK415_17395</name>
</gene>
<dbReference type="Gene3D" id="3.40.50.1110">
    <property type="entry name" value="SGNH hydrolase"/>
    <property type="match status" value="1"/>
</dbReference>
<feature type="signal peptide" evidence="1">
    <location>
        <begin position="1"/>
        <end position="18"/>
    </location>
</feature>
<dbReference type="Proteomes" id="UP000552954">
    <property type="component" value="Unassembled WGS sequence"/>
</dbReference>
<organism evidence="3 4">
    <name type="scientific">Ramlibacter montanisoli</name>
    <dbReference type="NCBI Taxonomy" id="2732512"/>
    <lineage>
        <taxon>Bacteria</taxon>
        <taxon>Pseudomonadati</taxon>
        <taxon>Pseudomonadota</taxon>
        <taxon>Betaproteobacteria</taxon>
        <taxon>Burkholderiales</taxon>
        <taxon>Comamonadaceae</taxon>
        <taxon>Ramlibacter</taxon>
    </lineage>
</organism>
<evidence type="ECO:0000313" key="3">
    <source>
        <dbReference type="EMBL" id="NNU44559.1"/>
    </source>
</evidence>
<dbReference type="InterPro" id="IPR013830">
    <property type="entry name" value="SGNH_hydro"/>
</dbReference>
<dbReference type="PANTHER" id="PTHR30383:SF24">
    <property type="entry name" value="THIOESTERASE 1_PROTEASE 1_LYSOPHOSPHOLIPASE L1"/>
    <property type="match status" value="1"/>
</dbReference>
<dbReference type="EMBL" id="JABFCS010000001">
    <property type="protein sequence ID" value="NNU44559.1"/>
    <property type="molecule type" value="Genomic_DNA"/>
</dbReference>
<evidence type="ECO:0000256" key="1">
    <source>
        <dbReference type="SAM" id="SignalP"/>
    </source>
</evidence>
<evidence type="ECO:0000259" key="2">
    <source>
        <dbReference type="Pfam" id="PF13472"/>
    </source>
</evidence>
<dbReference type="PROSITE" id="PS51318">
    <property type="entry name" value="TAT"/>
    <property type="match status" value="1"/>
</dbReference>
<dbReference type="AlphaFoldDB" id="A0A849KRU9"/>
<dbReference type="InterPro" id="IPR006311">
    <property type="entry name" value="TAT_signal"/>
</dbReference>
<dbReference type="Pfam" id="PF13472">
    <property type="entry name" value="Lipase_GDSL_2"/>
    <property type="match status" value="1"/>
</dbReference>
<proteinExistence type="predicted"/>
<protein>
    <submittedName>
        <fullName evidence="3">Arylesterase</fullName>
    </submittedName>
</protein>
<dbReference type="RefSeq" id="WP_309246732.1">
    <property type="nucleotide sequence ID" value="NZ_JABFCS010000001.1"/>
</dbReference>
<keyword evidence="4" id="KW-1185">Reference proteome</keyword>
<reference evidence="3 4" key="2">
    <citation type="submission" date="2020-06" db="EMBL/GenBank/DDBJ databases">
        <title>Ramlibacter rhizophilus sp. nov., isolated from rhizosphere soil of national flower Mugunghwa from South Korea.</title>
        <authorList>
            <person name="Zheng-Fei Y."/>
            <person name="Huan T."/>
        </authorList>
    </citation>
    <scope>NUCLEOTIDE SEQUENCE [LARGE SCALE GENOMIC DNA]</scope>
    <source>
        <strain evidence="3 4">B156</strain>
    </source>
</reference>
<sequence>MPSRRAFLVAALALLAAAGCSRKQKMQPLPAGSTVLALGDSLTFGTGASAETSYPVVLARRTGWDVVNAGVPGDTAGGALGRLPALLQQHQPRLVIVSIGGNDFLRRVAPAETRANIRGICEQAATGGAQVLLVAIPEVSAFAAAARSLADHALYRELATEMKIALHERGWSDVLNDPALRSDPIHANARGYEAFAAGLAARARELGLMAAR</sequence>
<reference evidence="3 4" key="1">
    <citation type="submission" date="2020-05" db="EMBL/GenBank/DDBJ databases">
        <authorList>
            <person name="Khan S.A."/>
            <person name="Jeon C.O."/>
            <person name="Chun B.H."/>
        </authorList>
    </citation>
    <scope>NUCLEOTIDE SEQUENCE [LARGE SCALE GENOMIC DNA]</scope>
    <source>
        <strain evidence="3 4">B156</strain>
    </source>
</reference>
<dbReference type="GO" id="GO:0004622">
    <property type="term" value="F:phosphatidylcholine lysophospholipase activity"/>
    <property type="evidence" value="ECO:0007669"/>
    <property type="project" value="TreeGrafter"/>
</dbReference>
<dbReference type="InterPro" id="IPR036514">
    <property type="entry name" value="SGNH_hydro_sf"/>
</dbReference>
<dbReference type="SUPFAM" id="SSF52266">
    <property type="entry name" value="SGNH hydrolase"/>
    <property type="match status" value="1"/>
</dbReference>
<accession>A0A849KRU9</accession>
<comment type="caution">
    <text evidence="3">The sequence shown here is derived from an EMBL/GenBank/DDBJ whole genome shotgun (WGS) entry which is preliminary data.</text>
</comment>
<dbReference type="PANTHER" id="PTHR30383">
    <property type="entry name" value="THIOESTERASE 1/PROTEASE 1/LYSOPHOSPHOLIPASE L1"/>
    <property type="match status" value="1"/>
</dbReference>
<name>A0A849KRU9_9BURK</name>
<feature type="chain" id="PRO_5032315888" evidence="1">
    <location>
        <begin position="19"/>
        <end position="212"/>
    </location>
</feature>
<dbReference type="InterPro" id="IPR051532">
    <property type="entry name" value="Ester_Hydrolysis_Enzymes"/>
</dbReference>
<keyword evidence="1" id="KW-0732">Signal</keyword>
<evidence type="ECO:0000313" key="4">
    <source>
        <dbReference type="Proteomes" id="UP000552954"/>
    </source>
</evidence>